<comment type="caution">
    <text evidence="1">The sequence shown here is derived from an EMBL/GenBank/DDBJ whole genome shotgun (WGS) entry which is preliminary data.</text>
</comment>
<gene>
    <name evidence="1" type="ORF">DI565_19545</name>
</gene>
<protein>
    <recommendedName>
        <fullName evidence="3">Alpha/beta hydrolase</fullName>
    </recommendedName>
</protein>
<dbReference type="AlphaFoldDB" id="A0A2W5K6U8"/>
<reference evidence="1 2" key="1">
    <citation type="submission" date="2017-08" db="EMBL/GenBank/DDBJ databases">
        <title>Infants hospitalized years apart are colonized by the same room-sourced microbial strains.</title>
        <authorList>
            <person name="Brooks B."/>
            <person name="Olm M.R."/>
            <person name="Firek B.A."/>
            <person name="Baker R."/>
            <person name="Thomas B.C."/>
            <person name="Morowitz M.J."/>
            <person name="Banfield J.F."/>
        </authorList>
    </citation>
    <scope>NUCLEOTIDE SEQUENCE [LARGE SCALE GENOMIC DNA]</scope>
    <source>
        <strain evidence="1">S2_005_003_R2_43</strain>
    </source>
</reference>
<proteinExistence type="predicted"/>
<dbReference type="Proteomes" id="UP000249577">
    <property type="component" value="Unassembled WGS sequence"/>
</dbReference>
<name>A0A2W5K6U8_ANCNO</name>
<dbReference type="EMBL" id="QFPN01000014">
    <property type="protein sequence ID" value="PZQ10775.1"/>
    <property type="molecule type" value="Genomic_DNA"/>
</dbReference>
<evidence type="ECO:0008006" key="3">
    <source>
        <dbReference type="Google" id="ProtNLM"/>
    </source>
</evidence>
<evidence type="ECO:0000313" key="2">
    <source>
        <dbReference type="Proteomes" id="UP000249577"/>
    </source>
</evidence>
<dbReference type="InterPro" id="IPR029058">
    <property type="entry name" value="AB_hydrolase_fold"/>
</dbReference>
<sequence>MASSIFRNSSKVSLSSLGRLPRRGYADASDVGEETTVFRFDREGFRFDLLWAPKPGAQMLFVLFSGDALREKFDPPVFQRWSWAPAFPGHCLYVADPSIHLDETLGLAWYAGTKDFDPAPTIAATVREFADAVGVPLRSVVSYGSSGGGFAALRLLGFLPDMAAVAVNPQIVVTLYRWRHVEKYLSLCFGIDSRDDALRLFPERLSVLHYLPEIRNRRITYIQNTHDHYHLQDHFALFCSTLGVSADENPHDGSFRRLLFADERGHGGAEPEQLFRRAMAIMTQAE</sequence>
<dbReference type="Gene3D" id="3.40.50.1820">
    <property type="entry name" value="alpha/beta hydrolase"/>
    <property type="match status" value="1"/>
</dbReference>
<evidence type="ECO:0000313" key="1">
    <source>
        <dbReference type="EMBL" id="PZQ10775.1"/>
    </source>
</evidence>
<organism evidence="1 2">
    <name type="scientific">Ancylobacter novellus</name>
    <name type="common">Thiobacillus novellus</name>
    <dbReference type="NCBI Taxonomy" id="921"/>
    <lineage>
        <taxon>Bacteria</taxon>
        <taxon>Pseudomonadati</taxon>
        <taxon>Pseudomonadota</taxon>
        <taxon>Alphaproteobacteria</taxon>
        <taxon>Hyphomicrobiales</taxon>
        <taxon>Xanthobacteraceae</taxon>
        <taxon>Ancylobacter</taxon>
    </lineage>
</organism>
<accession>A0A2W5K6U8</accession>
<dbReference type="SUPFAM" id="SSF53474">
    <property type="entry name" value="alpha/beta-Hydrolases"/>
    <property type="match status" value="1"/>
</dbReference>